<keyword evidence="4" id="KW-0963">Cytoplasm</keyword>
<evidence type="ECO:0000256" key="4">
    <source>
        <dbReference type="ARBA" id="ARBA00022490"/>
    </source>
</evidence>
<evidence type="ECO:0000313" key="9">
    <source>
        <dbReference type="EMBL" id="RMI30594.1"/>
    </source>
</evidence>
<evidence type="ECO:0000313" key="10">
    <source>
        <dbReference type="Proteomes" id="UP000279275"/>
    </source>
</evidence>
<reference evidence="9 10" key="1">
    <citation type="submission" date="2018-10" db="EMBL/GenBank/DDBJ databases">
        <title>Isolation from cow dung.</title>
        <authorList>
            <person name="Ling L."/>
        </authorList>
    </citation>
    <scope>NUCLEOTIDE SEQUENCE [LARGE SCALE GENOMIC DNA]</scope>
    <source>
        <strain evidence="9 10">NEAU-LL90</strain>
    </source>
</reference>
<evidence type="ECO:0000256" key="2">
    <source>
        <dbReference type="ARBA" id="ARBA00009008"/>
    </source>
</evidence>
<dbReference type="AlphaFoldDB" id="A0A3M2KZL7"/>
<dbReference type="Gene3D" id="6.10.250.660">
    <property type="match status" value="4"/>
</dbReference>
<organism evidence="9 10">
    <name type="scientific">Nocardia stercoris</name>
    <dbReference type="NCBI Taxonomy" id="2483361"/>
    <lineage>
        <taxon>Bacteria</taxon>
        <taxon>Bacillati</taxon>
        <taxon>Actinomycetota</taxon>
        <taxon>Actinomycetes</taxon>
        <taxon>Mycobacteriales</taxon>
        <taxon>Nocardiaceae</taxon>
        <taxon>Nocardia</taxon>
    </lineage>
</organism>
<dbReference type="EMBL" id="RFFH01000009">
    <property type="protein sequence ID" value="RMI30594.1"/>
    <property type="molecule type" value="Genomic_DNA"/>
</dbReference>
<dbReference type="OrthoDB" id="5198800at2"/>
<dbReference type="PANTHER" id="PTHR35794:SF2">
    <property type="entry name" value="CELL DIVISION PROTEIN DIVIVA"/>
    <property type="match status" value="1"/>
</dbReference>
<keyword evidence="5" id="KW-0132">Cell division</keyword>
<dbReference type="Proteomes" id="UP000279275">
    <property type="component" value="Unassembled WGS sequence"/>
</dbReference>
<evidence type="ECO:0000256" key="7">
    <source>
        <dbReference type="ARBA" id="ARBA00023306"/>
    </source>
</evidence>
<dbReference type="InterPro" id="IPR019933">
    <property type="entry name" value="DivIVA_domain"/>
</dbReference>
<dbReference type="RefSeq" id="WP_122189833.1">
    <property type="nucleotide sequence ID" value="NZ_RFFH01000009.1"/>
</dbReference>
<sequence length="189" mass="20960">MTPEDVRNVRFPKAPFGHRGYDIAEVDAFCETLAQAFSGRGALTTAHIRQHAFSATAFGHRGYHRDDVDEFLDRACVDLESARRGESRRRTGGRILTPEDIRRLRFSPPPQDRPGYPADEVDVFLGRVAATLAHTGPGGLTSSEVRTIGFCTAPAGRAAYHRDEVDAFVDVVVRTLQTEERAVREHARS</sequence>
<evidence type="ECO:0000256" key="1">
    <source>
        <dbReference type="ARBA" id="ARBA00004496"/>
    </source>
</evidence>
<keyword evidence="6" id="KW-0175">Coiled coil</keyword>
<gene>
    <name evidence="9" type="ORF">EBN03_21250</name>
</gene>
<dbReference type="GO" id="GO:0005737">
    <property type="term" value="C:cytoplasm"/>
    <property type="evidence" value="ECO:0007669"/>
    <property type="project" value="UniProtKB-SubCell"/>
</dbReference>
<dbReference type="GO" id="GO:0051301">
    <property type="term" value="P:cell division"/>
    <property type="evidence" value="ECO:0007669"/>
    <property type="project" value="UniProtKB-KW"/>
</dbReference>
<evidence type="ECO:0000256" key="6">
    <source>
        <dbReference type="ARBA" id="ARBA00023054"/>
    </source>
</evidence>
<comment type="caution">
    <text evidence="9">The sequence shown here is derived from an EMBL/GenBank/DDBJ whole genome shotgun (WGS) entry which is preliminary data.</text>
</comment>
<dbReference type="PANTHER" id="PTHR35794">
    <property type="entry name" value="CELL DIVISION PROTEIN DIVIVA"/>
    <property type="match status" value="1"/>
</dbReference>
<evidence type="ECO:0000256" key="8">
    <source>
        <dbReference type="ARBA" id="ARBA00031737"/>
    </source>
</evidence>
<protein>
    <recommendedName>
        <fullName evidence="3">Cell wall synthesis protein Wag31</fullName>
    </recommendedName>
    <alternativeName>
        <fullName evidence="8">Antigen 84</fullName>
    </alternativeName>
</protein>
<keyword evidence="7" id="KW-0131">Cell cycle</keyword>
<keyword evidence="10" id="KW-1185">Reference proteome</keyword>
<proteinExistence type="inferred from homology"/>
<name>A0A3M2KZL7_9NOCA</name>
<comment type="similarity">
    <text evidence="2">Belongs to the DivIVA family.</text>
</comment>
<evidence type="ECO:0000256" key="5">
    <source>
        <dbReference type="ARBA" id="ARBA00022618"/>
    </source>
</evidence>
<evidence type="ECO:0000256" key="3">
    <source>
        <dbReference type="ARBA" id="ARBA00018787"/>
    </source>
</evidence>
<dbReference type="InterPro" id="IPR007793">
    <property type="entry name" value="DivIVA_fam"/>
</dbReference>
<accession>A0A3M2KZL7</accession>
<comment type="subcellular location">
    <subcellularLocation>
        <location evidence="1">Cytoplasm</location>
    </subcellularLocation>
</comment>
<dbReference type="NCBIfam" id="TIGR03544">
    <property type="entry name" value="DivI1A_domain"/>
    <property type="match status" value="3"/>
</dbReference>